<feature type="compositionally biased region" description="Low complexity" evidence="1">
    <location>
        <begin position="71"/>
        <end position="84"/>
    </location>
</feature>
<dbReference type="CDD" id="cd07589">
    <property type="entry name" value="BAR_DNMBP"/>
    <property type="match status" value="1"/>
</dbReference>
<feature type="region of interest" description="Disordered" evidence="1">
    <location>
        <begin position="1"/>
        <end position="262"/>
    </location>
</feature>
<feature type="compositionally biased region" description="Basic and acidic residues" evidence="1">
    <location>
        <begin position="403"/>
        <end position="413"/>
    </location>
</feature>
<dbReference type="Pfam" id="PF00621">
    <property type="entry name" value="RhoGEF"/>
    <property type="match status" value="1"/>
</dbReference>
<feature type="region of interest" description="Disordered" evidence="1">
    <location>
        <begin position="463"/>
        <end position="501"/>
    </location>
</feature>
<feature type="region of interest" description="Disordered" evidence="1">
    <location>
        <begin position="1693"/>
        <end position="1835"/>
    </location>
</feature>
<keyword evidence="4" id="KW-1185">Reference proteome</keyword>
<feature type="compositionally biased region" description="Basic and acidic residues" evidence="1">
    <location>
        <begin position="1019"/>
        <end position="1029"/>
    </location>
</feature>
<dbReference type="STRING" id="42249.A0A317SGS4"/>
<accession>A0A317SGS4</accession>
<feature type="compositionally biased region" description="Low complexity" evidence="1">
    <location>
        <begin position="1779"/>
        <end position="1794"/>
    </location>
</feature>
<dbReference type="GO" id="GO:0035556">
    <property type="term" value="P:intracellular signal transduction"/>
    <property type="evidence" value="ECO:0007669"/>
    <property type="project" value="InterPro"/>
</dbReference>
<feature type="compositionally biased region" description="Polar residues" evidence="1">
    <location>
        <begin position="362"/>
        <end position="397"/>
    </location>
</feature>
<proteinExistence type="predicted"/>
<reference evidence="3 4" key="1">
    <citation type="submission" date="2018-03" db="EMBL/GenBank/DDBJ databases">
        <title>Genomes of Pezizomycetes fungi and the evolution of truffles.</title>
        <authorList>
            <person name="Murat C."/>
            <person name="Payen T."/>
            <person name="Noel B."/>
            <person name="Kuo A."/>
            <person name="Martin F.M."/>
        </authorList>
    </citation>
    <scope>NUCLEOTIDE SEQUENCE [LARGE SCALE GENOMIC DNA]</scope>
    <source>
        <strain evidence="3">091103-1</strain>
    </source>
</reference>
<feature type="compositionally biased region" description="Polar residues" evidence="1">
    <location>
        <begin position="42"/>
        <end position="70"/>
    </location>
</feature>
<dbReference type="InterPro" id="IPR051492">
    <property type="entry name" value="Dynamin-Rho_GEF"/>
</dbReference>
<dbReference type="CDD" id="cd00160">
    <property type="entry name" value="RhoGEF"/>
    <property type="match status" value="1"/>
</dbReference>
<feature type="compositionally biased region" description="Low complexity" evidence="1">
    <location>
        <begin position="19"/>
        <end position="36"/>
    </location>
</feature>
<evidence type="ECO:0000313" key="3">
    <source>
        <dbReference type="EMBL" id="PWW73719.1"/>
    </source>
</evidence>
<feature type="domain" description="DH" evidence="2">
    <location>
        <begin position="1100"/>
        <end position="1327"/>
    </location>
</feature>
<feature type="region of interest" description="Disordered" evidence="1">
    <location>
        <begin position="969"/>
        <end position="1091"/>
    </location>
</feature>
<feature type="compositionally biased region" description="Low complexity" evidence="1">
    <location>
        <begin position="1036"/>
        <end position="1046"/>
    </location>
</feature>
<dbReference type="PANTHER" id="PTHR22834:SF20">
    <property type="entry name" value="SH3 DOMAIN-CONTAINING PROTEIN"/>
    <property type="match status" value="1"/>
</dbReference>
<dbReference type="SUPFAM" id="SSF48065">
    <property type="entry name" value="DBL homology domain (DH-domain)"/>
    <property type="match status" value="1"/>
</dbReference>
<feature type="compositionally biased region" description="Polar residues" evidence="1">
    <location>
        <begin position="834"/>
        <end position="844"/>
    </location>
</feature>
<feature type="region of interest" description="Disordered" evidence="1">
    <location>
        <begin position="696"/>
        <end position="729"/>
    </location>
</feature>
<dbReference type="Proteomes" id="UP000246991">
    <property type="component" value="Unassembled WGS sequence"/>
</dbReference>
<feature type="compositionally biased region" description="Polar residues" evidence="1">
    <location>
        <begin position="1000"/>
        <end position="1018"/>
    </location>
</feature>
<feature type="compositionally biased region" description="Acidic residues" evidence="1">
    <location>
        <begin position="772"/>
        <end position="812"/>
    </location>
</feature>
<dbReference type="GO" id="GO:0032955">
    <property type="term" value="P:regulation of division septum assembly"/>
    <property type="evidence" value="ECO:0007669"/>
    <property type="project" value="TreeGrafter"/>
</dbReference>
<feature type="compositionally biased region" description="Polar residues" evidence="1">
    <location>
        <begin position="696"/>
        <end position="711"/>
    </location>
</feature>
<dbReference type="GO" id="GO:0005737">
    <property type="term" value="C:cytoplasm"/>
    <property type="evidence" value="ECO:0007669"/>
    <property type="project" value="TreeGrafter"/>
</dbReference>
<dbReference type="InterPro" id="IPR035899">
    <property type="entry name" value="DBL_dom_sf"/>
</dbReference>
<dbReference type="GO" id="GO:0005085">
    <property type="term" value="F:guanyl-nucleotide exchange factor activity"/>
    <property type="evidence" value="ECO:0007669"/>
    <property type="project" value="InterPro"/>
</dbReference>
<dbReference type="EMBL" id="PYWC01000075">
    <property type="protein sequence ID" value="PWW73719.1"/>
    <property type="molecule type" value="Genomic_DNA"/>
</dbReference>
<feature type="compositionally biased region" description="Polar residues" evidence="1">
    <location>
        <begin position="1758"/>
        <end position="1768"/>
    </location>
</feature>
<feature type="compositionally biased region" description="Polar residues" evidence="1">
    <location>
        <begin position="139"/>
        <end position="150"/>
    </location>
</feature>
<dbReference type="Gene3D" id="1.20.900.10">
    <property type="entry name" value="Dbl homology (DH) domain"/>
    <property type="match status" value="1"/>
</dbReference>
<dbReference type="PROSITE" id="PS00741">
    <property type="entry name" value="DH_1"/>
    <property type="match status" value="1"/>
</dbReference>
<feature type="compositionally biased region" description="Low complexity" evidence="1">
    <location>
        <begin position="1808"/>
        <end position="1832"/>
    </location>
</feature>
<protein>
    <recommendedName>
        <fullName evidence="2">DH domain-containing protein</fullName>
    </recommendedName>
</protein>
<feature type="compositionally biased region" description="Acidic residues" evidence="1">
    <location>
        <begin position="820"/>
        <end position="830"/>
    </location>
</feature>
<feature type="region of interest" description="Disordered" evidence="1">
    <location>
        <begin position="760"/>
        <end position="941"/>
    </location>
</feature>
<gene>
    <name evidence="3" type="ORF">C7212DRAFT_300506</name>
</gene>
<dbReference type="SUPFAM" id="SSF103657">
    <property type="entry name" value="BAR/IMD domain-like"/>
    <property type="match status" value="1"/>
</dbReference>
<dbReference type="InterPro" id="IPR001331">
    <property type="entry name" value="GDS_CDC24_CS"/>
</dbReference>
<dbReference type="PANTHER" id="PTHR22834">
    <property type="entry name" value="NUCLEAR FUSION PROTEIN FUS2"/>
    <property type="match status" value="1"/>
</dbReference>
<dbReference type="GO" id="GO:0031991">
    <property type="term" value="P:regulation of actomyosin contractile ring contraction"/>
    <property type="evidence" value="ECO:0007669"/>
    <property type="project" value="TreeGrafter"/>
</dbReference>
<evidence type="ECO:0000313" key="4">
    <source>
        <dbReference type="Proteomes" id="UP000246991"/>
    </source>
</evidence>
<feature type="compositionally biased region" description="Low complexity" evidence="1">
    <location>
        <begin position="561"/>
        <end position="571"/>
    </location>
</feature>
<feature type="region of interest" description="Disordered" evidence="1">
    <location>
        <begin position="529"/>
        <end position="626"/>
    </location>
</feature>
<evidence type="ECO:0000259" key="2">
    <source>
        <dbReference type="PROSITE" id="PS50010"/>
    </source>
</evidence>
<feature type="compositionally biased region" description="Polar residues" evidence="1">
    <location>
        <begin position="872"/>
        <end position="885"/>
    </location>
</feature>
<dbReference type="InterPro" id="IPR000219">
    <property type="entry name" value="DH_dom"/>
</dbReference>
<dbReference type="Gene3D" id="1.20.1270.60">
    <property type="entry name" value="Arfaptin homology (AH) domain/BAR domain"/>
    <property type="match status" value="1"/>
</dbReference>
<comment type="caution">
    <text evidence="3">The sequence shown here is derived from an EMBL/GenBank/DDBJ whole genome shotgun (WGS) entry which is preliminary data.</text>
</comment>
<feature type="region of interest" description="Disordered" evidence="1">
    <location>
        <begin position="306"/>
        <end position="413"/>
    </location>
</feature>
<evidence type="ECO:0000256" key="1">
    <source>
        <dbReference type="SAM" id="MobiDB-lite"/>
    </source>
</evidence>
<feature type="compositionally biased region" description="Polar residues" evidence="1">
    <location>
        <begin position="1066"/>
        <end position="1086"/>
    </location>
</feature>
<feature type="compositionally biased region" description="Basic and acidic residues" evidence="1">
    <location>
        <begin position="474"/>
        <end position="484"/>
    </location>
</feature>
<dbReference type="SMART" id="SM00325">
    <property type="entry name" value="RhoGEF"/>
    <property type="match status" value="1"/>
</dbReference>
<dbReference type="InterPro" id="IPR027267">
    <property type="entry name" value="AH/BAR_dom_sf"/>
</dbReference>
<organism evidence="3 4">
    <name type="scientific">Tuber magnatum</name>
    <name type="common">white Piedmont truffle</name>
    <dbReference type="NCBI Taxonomy" id="42249"/>
    <lineage>
        <taxon>Eukaryota</taxon>
        <taxon>Fungi</taxon>
        <taxon>Dikarya</taxon>
        <taxon>Ascomycota</taxon>
        <taxon>Pezizomycotina</taxon>
        <taxon>Pezizomycetes</taxon>
        <taxon>Pezizales</taxon>
        <taxon>Tuberaceae</taxon>
        <taxon>Tuber</taxon>
    </lineage>
</organism>
<name>A0A317SGS4_9PEZI</name>
<sequence>MPPSSLPAASAFQPPDPQMPEQSSPASSSPTKASQPRAILPKSSSINSKTNYISPYRQTPPSGRSVSSPLAKSSTIAPSSSTTANAHSPNFKDIVNRFNTKQDEKIPNPSNRIPAVVAAAKTRKPPAWKPAGGGGGQTGASARSHNQSVAGRSRVGERSGSAQSNSISSKGKNSSRARRPGASMSNGPQEATSARHLLPPLDTSFDDKPAGSNRHRRSRSALEIHSPSAASLADTEGESSSAGFSAHPLRHRRSRSNADVFSSPTDAMEIDAIFAPSAVVPQNLPSPRSVSTAKSNIPVARRSPTLDYRYGARNTSSRATSLAPVAVSSHGSRHPPQPSVSPRLAAYIAAPQPKKSPPLRSSRGQRLPTTNSATTSRQKFQNTSQNPSSYSRETNIQRGRGARTFEPENNRGRDVKKKIPELGTVDFAARRARIQNAFNKTLKETSETKTKVVFKESSKQSLRSEMVNDFDEGNSEKRGGYQERIEEEDESELGESPISNNVEDAVETHKEIVGDSAVPEPVESKFISVLPAKSESVEMGAESSYFDESRINDLWDRRHSLSSSRRSSLSSFDERPPPPPPMEDLHVSRPPSYHQTMNGGADSAGVSPGSPQEPPLTAETRSEEPAIPVIVTPDMPSDSLRLVHIPQLLRPDSAMTAWSVATGPSRDSSDMRDGTAHRVVDCIGSIIEAPESNQLEATTRANPDSISVTSDTTERANLSPVAATSASSTPLDDRATIIDVFDHYDEPREDFLNSYVDTEEEEMTEFEMGTDTVDDYADGVDEEAEGGADGETSEGETEETETETETEDDTGVEEATSTEGYDDYVEDSELCDYTSCSEVPSSARPSIGDQSEGWETTSSRASPELGIHPTKRQSIQVLESPTTPRQCIEGVELPLPPTPPPKDYHFLPPAPPAKDPPRAVSSSSSAMSTPPVHPGNRIPLHTPLQLPEIERDTEPLGLAINVFPTYTERISSPLPPPPSNRPGLDRWNASSTMDHYGDNPRQSQDSQHPCSGRQSLDQYSHRPSLDRAHSYPAKQSNSPSSSFYSELESRHSSISVGPNGYRHSETPASSMVPTKRGSSSIHSQEQPGLREAPEQKLLIKRRHLLKELVDTESSYFRDMTVAMEIYKGSANACSSITIDDIKVLFGNTDAIVQFSKTFLESLKAAVGSVYVLRRARSGVNSSAVSVANSANSGDEDNRSNFFDDVATEEEKDKKTYVGEVFMDMFYNMEKVYGEYCKNHDNAVGRLQKLEGNRGVAIWLAECKACAEDLTNAWNLESLLIKPVQRILKYPLLLTQLLECTPRSHPDFTQLEVAAKEMKFVADRINEMKKRKDMVERIVGRKRAETDIRHGITKGFARRAEKLKQSVGLSEVVVDEVYNRLFENYNMHFVQVQVIIRDIEIYTMDIQSHIEKFLEFTQTIKEFVDISHTQHPEIEAKWRKFDSAMKEMASTYLQEHKLRVRKHSIEPLEMLLKMHESPQRIMTKRNKKAVDYARYKAIRDRGDTPDKKSIELADAYVALNETLIDELPKLFRLTKKLIDTVLLNFVELQGLWMNSWAAKLRMTFTEMEMPAEVDDIVKDFMGDLSYNEQSLNHLGICNGTLKAMLLPQTQFLSPSSTLSLDAFEYPRRPSTSEGNGISTAGRDRALSLTSHSPTALSFDKPFEERRHSGGSTLSPLIAMGPVLPILPQIVGNPRGRAGSAHLQRPPTRITPPVPQRSFSTMTADRQLHTPVTRAYSPSLPDRPGSRAYSLAPTLLDSPDAQTAYTSSTALVDPRPESHSRSASPAPAPMFSSAMPMEDDREMKSDSESQSRNPSRSASRAPSVASSSRQSQRRTLTLSNNSTPIFVVASLYEFNIDKQRREGGFPYLTYVQGEIFDVVGTKGEIWLAKNQDDANGELGWIWCKHFARL</sequence>
<feature type="compositionally biased region" description="Polar residues" evidence="1">
    <location>
        <begin position="183"/>
        <end position="192"/>
    </location>
</feature>
<dbReference type="OrthoDB" id="10256089at2759"/>
<feature type="compositionally biased region" description="Basic and acidic residues" evidence="1">
    <location>
        <begin position="547"/>
        <end position="559"/>
    </location>
</feature>
<dbReference type="PROSITE" id="PS50010">
    <property type="entry name" value="DH_2"/>
    <property type="match status" value="1"/>
</dbReference>